<dbReference type="Ensembl" id="ENSHHUT00000033278.1">
    <property type="protein sequence ID" value="ENSHHUP00000031971.1"/>
    <property type="gene ID" value="ENSHHUG00000020287.1"/>
</dbReference>
<dbReference type="AlphaFoldDB" id="A0A4W5LZY6"/>
<dbReference type="PANTHER" id="PTHR33332">
    <property type="entry name" value="REVERSE TRANSCRIPTASE DOMAIN-CONTAINING PROTEIN"/>
    <property type="match status" value="1"/>
</dbReference>
<keyword evidence="3" id="KW-1185">Reference proteome</keyword>
<reference evidence="3" key="1">
    <citation type="submission" date="2018-06" db="EMBL/GenBank/DDBJ databases">
        <title>Genome assembly of Danube salmon.</title>
        <authorList>
            <person name="Macqueen D.J."/>
            <person name="Gundappa M.K."/>
        </authorList>
    </citation>
    <scope>NUCLEOTIDE SEQUENCE [LARGE SCALE GENOMIC DNA]</scope>
</reference>
<evidence type="ECO:0000313" key="3">
    <source>
        <dbReference type="Proteomes" id="UP000314982"/>
    </source>
</evidence>
<feature type="domain" description="Reverse transcriptase" evidence="1">
    <location>
        <begin position="1"/>
        <end position="270"/>
    </location>
</feature>
<name>A0A4W5LZY6_9TELE</name>
<dbReference type="GeneTree" id="ENSGT01120000271879"/>
<dbReference type="Pfam" id="PF00078">
    <property type="entry name" value="RVT_1"/>
    <property type="match status" value="1"/>
</dbReference>
<dbReference type="PROSITE" id="PS50878">
    <property type="entry name" value="RT_POL"/>
    <property type="match status" value="1"/>
</dbReference>
<sequence>MYGVCPEVWKESKVIPLPKDNRSAFTGPNSRPISLLPVLSKLLEKIISVQIKDYFSCNGLITGFQHAYREGHSTSTALAQMTDDWLKSMDDGKLVGAVLLDFSAAFDVIDHELLLGKLKCYGFKDAALSWMESYLSRRRQKVFFNGSFSNSKDIHCGVPQGSCLGPLLYSIFTNDLPSVMNKARVVMYADDSTIYSAASECNELTNVLSSELRMVSEWVDMNKLVLNISKTKCIVFGSRYMLADDPQLNLAINRIHVEQVKKTKLLGVILDAALSWSEHIDNIVIKMGKGIAVTRKCSEYVTSSTLNQVIQSLVLSHLEYCPAIWSSAAKKDIKKLQMAQNRAARLSLHCSNRMNIIKMHQNLSWLHVKNKLLSSLLIFFRNVIFFKKPQYLSVQLVHTSNTHNH</sequence>
<dbReference type="InterPro" id="IPR043502">
    <property type="entry name" value="DNA/RNA_pol_sf"/>
</dbReference>
<dbReference type="Proteomes" id="UP000314982">
    <property type="component" value="Unassembled WGS sequence"/>
</dbReference>
<dbReference type="SUPFAM" id="SSF56672">
    <property type="entry name" value="DNA/RNA polymerases"/>
    <property type="match status" value="1"/>
</dbReference>
<reference evidence="2" key="2">
    <citation type="submission" date="2025-08" db="UniProtKB">
        <authorList>
            <consortium name="Ensembl"/>
        </authorList>
    </citation>
    <scope>IDENTIFICATION</scope>
</reference>
<protein>
    <recommendedName>
        <fullName evidence="1">Reverse transcriptase domain-containing protein</fullName>
    </recommendedName>
</protein>
<evidence type="ECO:0000313" key="2">
    <source>
        <dbReference type="Ensembl" id="ENSHHUP00000031971.1"/>
    </source>
</evidence>
<accession>A0A4W5LZY6</accession>
<proteinExistence type="predicted"/>
<dbReference type="InterPro" id="IPR000477">
    <property type="entry name" value="RT_dom"/>
</dbReference>
<dbReference type="STRING" id="62062.ENSHHUP00000031971"/>
<reference evidence="2" key="3">
    <citation type="submission" date="2025-09" db="UniProtKB">
        <authorList>
            <consortium name="Ensembl"/>
        </authorList>
    </citation>
    <scope>IDENTIFICATION</scope>
</reference>
<organism evidence="2 3">
    <name type="scientific">Hucho hucho</name>
    <name type="common">huchen</name>
    <dbReference type="NCBI Taxonomy" id="62062"/>
    <lineage>
        <taxon>Eukaryota</taxon>
        <taxon>Metazoa</taxon>
        <taxon>Chordata</taxon>
        <taxon>Craniata</taxon>
        <taxon>Vertebrata</taxon>
        <taxon>Euteleostomi</taxon>
        <taxon>Actinopterygii</taxon>
        <taxon>Neopterygii</taxon>
        <taxon>Teleostei</taxon>
        <taxon>Protacanthopterygii</taxon>
        <taxon>Salmoniformes</taxon>
        <taxon>Salmonidae</taxon>
        <taxon>Salmoninae</taxon>
        <taxon>Hucho</taxon>
    </lineage>
</organism>
<dbReference type="CDD" id="cd01650">
    <property type="entry name" value="RT_nLTR_like"/>
    <property type="match status" value="1"/>
</dbReference>
<evidence type="ECO:0000259" key="1">
    <source>
        <dbReference type="PROSITE" id="PS50878"/>
    </source>
</evidence>